<dbReference type="AlphaFoldDB" id="A0A7Z7PQP0"/>
<evidence type="ECO:0008006" key="3">
    <source>
        <dbReference type="Google" id="ProtNLM"/>
    </source>
</evidence>
<organism evidence="1 2">
    <name type="scientific">Mesotoga infera</name>
    <dbReference type="NCBI Taxonomy" id="1236046"/>
    <lineage>
        <taxon>Bacteria</taxon>
        <taxon>Thermotogati</taxon>
        <taxon>Thermotogota</taxon>
        <taxon>Thermotogae</taxon>
        <taxon>Kosmotogales</taxon>
        <taxon>Kosmotogaceae</taxon>
        <taxon>Mesotoga</taxon>
    </lineage>
</organism>
<reference evidence="1 2" key="1">
    <citation type="submission" date="2017-01" db="EMBL/GenBank/DDBJ databases">
        <authorList>
            <person name="Erauso G."/>
        </authorList>
    </citation>
    <scope>NUCLEOTIDE SEQUENCE [LARGE SCALE GENOMIC DNA]</scope>
    <source>
        <strain evidence="1">MESINF1</strain>
    </source>
</reference>
<sequence>MEIEKRLAILQNTYAVSVAEAVNTYDRLKALEAIVERRKERQAQTAPYMNQQLGIENVEDVFYKLSEIYGCANWEVEKTGEGYVATATSCKLCALSKKMGGANPCDGWCLDPMIAMLSAAVKIDSRHITVESTLMKSDKCRMLINTKFE</sequence>
<dbReference type="RefSeq" id="WP_169698917.1">
    <property type="nucleotide sequence ID" value="NZ_LS974202.1"/>
</dbReference>
<keyword evidence="2" id="KW-1185">Reference proteome</keyword>
<protein>
    <recommendedName>
        <fullName evidence="3">L-2-amino-thiazoline-4-carboxylic acid hydrolase</fullName>
    </recommendedName>
</protein>
<accession>A0A7Z7PQP0</accession>
<proteinExistence type="predicted"/>
<dbReference type="Proteomes" id="UP000250796">
    <property type="component" value="Chromosome MESINF"/>
</dbReference>
<dbReference type="EMBL" id="LS974202">
    <property type="protein sequence ID" value="SSC12634.1"/>
    <property type="molecule type" value="Genomic_DNA"/>
</dbReference>
<evidence type="ECO:0000313" key="2">
    <source>
        <dbReference type="Proteomes" id="UP000250796"/>
    </source>
</evidence>
<gene>
    <name evidence="1" type="ORF">MESINF_1190</name>
</gene>
<dbReference type="KEGG" id="minf:MESINF_1190"/>
<evidence type="ECO:0000313" key="1">
    <source>
        <dbReference type="EMBL" id="SSC12634.1"/>
    </source>
</evidence>
<name>A0A7Z7PQP0_9BACT</name>